<dbReference type="InterPro" id="IPR043519">
    <property type="entry name" value="NT_sf"/>
</dbReference>
<dbReference type="PATRIC" id="fig|70996.4.peg.1416"/>
<dbReference type="Pfam" id="PF02410">
    <property type="entry name" value="RsfS"/>
    <property type="match status" value="1"/>
</dbReference>
<keyword evidence="3" id="KW-1185">Reference proteome</keyword>
<dbReference type="Gene3D" id="3.30.460.10">
    <property type="entry name" value="Beta Polymerase, domain 2"/>
    <property type="match status" value="1"/>
</dbReference>
<name>A0A0P6YMP0_9CHLR</name>
<dbReference type="SUPFAM" id="SSF81301">
    <property type="entry name" value="Nucleotidyltransferase"/>
    <property type="match status" value="1"/>
</dbReference>
<dbReference type="GO" id="GO:0043023">
    <property type="term" value="F:ribosomal large subunit binding"/>
    <property type="evidence" value="ECO:0007669"/>
    <property type="project" value="TreeGrafter"/>
</dbReference>
<proteinExistence type="inferred from homology"/>
<dbReference type="PANTHER" id="PTHR21043">
    <property type="entry name" value="IOJAP SUPERFAMILY ORTHOLOG"/>
    <property type="match status" value="1"/>
</dbReference>
<evidence type="ECO:0000313" key="2">
    <source>
        <dbReference type="EMBL" id="KPL91913.1"/>
    </source>
</evidence>
<dbReference type="STRING" id="70996.SE18_00730"/>
<dbReference type="PANTHER" id="PTHR21043:SF0">
    <property type="entry name" value="MITOCHONDRIAL ASSEMBLY OF RIBOSOMAL LARGE SUBUNIT PROTEIN 1"/>
    <property type="match status" value="1"/>
</dbReference>
<evidence type="ECO:0000313" key="3">
    <source>
        <dbReference type="Proteomes" id="UP000050277"/>
    </source>
</evidence>
<gene>
    <name evidence="2" type="ORF">SE18_00730</name>
</gene>
<dbReference type="GO" id="GO:0090071">
    <property type="term" value="P:negative regulation of ribosome biogenesis"/>
    <property type="evidence" value="ECO:0007669"/>
    <property type="project" value="TreeGrafter"/>
</dbReference>
<sequence length="91" mass="10228">MLDVRPLATFADFLVICTAGNERMVRAVVKEIDDQLVQEGAPTPKVEGSPETGWVLLDFGDVVVHIFSPEQRDFYKLDKLWQKATPVVVLQ</sequence>
<comment type="caution">
    <text evidence="2">The sequence shown here is derived from an EMBL/GenBank/DDBJ whole genome shotgun (WGS) entry which is preliminary data.</text>
</comment>
<dbReference type="InterPro" id="IPR004394">
    <property type="entry name" value="Iojap/RsfS/C7orf30"/>
</dbReference>
<dbReference type="Proteomes" id="UP000050277">
    <property type="component" value="Unassembled WGS sequence"/>
</dbReference>
<evidence type="ECO:0000256" key="1">
    <source>
        <dbReference type="ARBA" id="ARBA00010574"/>
    </source>
</evidence>
<comment type="similarity">
    <text evidence="1">Belongs to the Iojap/RsfS family.</text>
</comment>
<reference evidence="2 3" key="1">
    <citation type="submission" date="2015-07" db="EMBL/GenBank/DDBJ databases">
        <title>Whole genome sequence of Herpetosiphon geysericola DSM 7119.</title>
        <authorList>
            <person name="Hemp J."/>
            <person name="Ward L.M."/>
            <person name="Pace L.A."/>
            <person name="Fischer W.W."/>
        </authorList>
    </citation>
    <scope>NUCLEOTIDE SEQUENCE [LARGE SCALE GENOMIC DNA]</scope>
    <source>
        <strain evidence="2 3">DSM 7119</strain>
    </source>
</reference>
<dbReference type="NCBIfam" id="TIGR00090">
    <property type="entry name" value="rsfS_iojap_ybeB"/>
    <property type="match status" value="1"/>
</dbReference>
<protein>
    <submittedName>
        <fullName evidence="2">Ribosome-associated protein IOJAP</fullName>
    </submittedName>
</protein>
<dbReference type="GO" id="GO:0017148">
    <property type="term" value="P:negative regulation of translation"/>
    <property type="evidence" value="ECO:0007669"/>
    <property type="project" value="TreeGrafter"/>
</dbReference>
<dbReference type="EMBL" id="LGKP01000003">
    <property type="protein sequence ID" value="KPL91913.1"/>
    <property type="molecule type" value="Genomic_DNA"/>
</dbReference>
<dbReference type="AlphaFoldDB" id="A0A0P6YMP0"/>
<organism evidence="2 3">
    <name type="scientific">Herpetosiphon geysericola</name>
    <dbReference type="NCBI Taxonomy" id="70996"/>
    <lineage>
        <taxon>Bacteria</taxon>
        <taxon>Bacillati</taxon>
        <taxon>Chloroflexota</taxon>
        <taxon>Chloroflexia</taxon>
        <taxon>Herpetosiphonales</taxon>
        <taxon>Herpetosiphonaceae</taxon>
        <taxon>Herpetosiphon</taxon>
    </lineage>
</organism>
<accession>A0A0P6YMP0</accession>